<dbReference type="Proteomes" id="UP000828390">
    <property type="component" value="Unassembled WGS sequence"/>
</dbReference>
<dbReference type="Pfam" id="PF16116">
    <property type="entry name" value="DUF4832"/>
    <property type="match status" value="1"/>
</dbReference>
<organism evidence="3 4">
    <name type="scientific">Dreissena polymorpha</name>
    <name type="common">Zebra mussel</name>
    <name type="synonym">Mytilus polymorpha</name>
    <dbReference type="NCBI Taxonomy" id="45954"/>
    <lineage>
        <taxon>Eukaryota</taxon>
        <taxon>Metazoa</taxon>
        <taxon>Spiralia</taxon>
        <taxon>Lophotrochozoa</taxon>
        <taxon>Mollusca</taxon>
        <taxon>Bivalvia</taxon>
        <taxon>Autobranchia</taxon>
        <taxon>Heteroconchia</taxon>
        <taxon>Euheterodonta</taxon>
        <taxon>Imparidentia</taxon>
        <taxon>Neoheterodontei</taxon>
        <taxon>Myida</taxon>
        <taxon>Dreissenoidea</taxon>
        <taxon>Dreissenidae</taxon>
        <taxon>Dreissena</taxon>
    </lineage>
</organism>
<protein>
    <recommendedName>
        <fullName evidence="5">DUF4832 domain-containing protein</fullName>
    </recommendedName>
</protein>
<evidence type="ECO:0000313" key="3">
    <source>
        <dbReference type="EMBL" id="KAH3867636.1"/>
    </source>
</evidence>
<dbReference type="EMBL" id="JAIWYP010000002">
    <property type="protein sequence ID" value="KAH3867636.1"/>
    <property type="molecule type" value="Genomic_DNA"/>
</dbReference>
<feature type="domain" description="DUF4832" evidence="1">
    <location>
        <begin position="334"/>
        <end position="535"/>
    </location>
</feature>
<keyword evidence="4" id="KW-1185">Reference proteome</keyword>
<evidence type="ECO:0000313" key="4">
    <source>
        <dbReference type="Proteomes" id="UP000828390"/>
    </source>
</evidence>
<sequence>MPEVKGNELPVTYALQPPDLKASSVRMDLFSGITVKKWSHRQCCDMSTTDLKSWSPSYLKFVCQKCGFRNGKYDVEAALNRSDRYTGVLMGGATAFLFTGSSDCACPAHFDGSTRGFAEKTYSRLRPDENVVNPGRGFYKSVEAHSSRFDPITSSSLGTHNNVVFRHYYLNTYLDQDLPTTFTEKIKADLKVIQGKGWTVLLRFSYSECCEHPPYPGPSYSRMLSHIKKLDNEHVFRDYEGIIVAIQAGFIGAWGEWHYTTNEFGIPGSCTSTSAKLGLNDNQWANRQGIIQALLDAAPPSIEILIRIPAFKFHYYGRGVTTFSDEQNHTNKSRIGFHNDAFLSDLGENQGTFICPDDRSYMVNESLYNYVTGETNTNQTPTAWTCTNAKKELSLFHYSSLNTDYLPQIIASWKDNGCYDVISAHLGYRLYLTKAIIPSSVAAGGEFCYHIEINNEGYAAPNKEMEAHIVLENTGNHALISVMVPGVDVRKWLPNKTQTLHGTAVVPPIGHYKVHFVLLNKVLGKNSKYFVLMANGNGVQNNATRMNSLGLNVDVISGQCNSQTAAPAFQPWQQTGHGCAYKIADGSFEGHGWSPYKTGYVTKNDGAQNGNHYISVTNGGAYQDIVFNGSSVTSFELSGWSRAHSASVSNPADYSIYCDLTYADGTAGYGNTANYDVKHTTWYKVVLSVHTKQAIHSARCYAMFRYGHGTADFDNFRLETCA</sequence>
<reference evidence="3" key="2">
    <citation type="submission" date="2020-11" db="EMBL/GenBank/DDBJ databases">
        <authorList>
            <person name="McCartney M.A."/>
            <person name="Auch B."/>
            <person name="Kono T."/>
            <person name="Mallez S."/>
            <person name="Becker A."/>
            <person name="Gohl D.M."/>
            <person name="Silverstein K.A.T."/>
            <person name="Koren S."/>
            <person name="Bechman K.B."/>
            <person name="Herman A."/>
            <person name="Abrahante J.E."/>
            <person name="Garbe J."/>
        </authorList>
    </citation>
    <scope>NUCLEOTIDE SEQUENCE</scope>
    <source>
        <strain evidence="3">Duluth1</strain>
        <tissue evidence="3">Whole animal</tissue>
    </source>
</reference>
<dbReference type="AlphaFoldDB" id="A0A9D4M106"/>
<dbReference type="InterPro" id="IPR032267">
    <property type="entry name" value="DUF4832"/>
</dbReference>
<name>A0A9D4M106_DREPO</name>
<comment type="caution">
    <text evidence="3">The sequence shown here is derived from an EMBL/GenBank/DDBJ whole genome shotgun (WGS) entry which is preliminary data.</text>
</comment>
<reference evidence="3" key="1">
    <citation type="journal article" date="2019" name="bioRxiv">
        <title>The Genome of the Zebra Mussel, Dreissena polymorpha: A Resource for Invasive Species Research.</title>
        <authorList>
            <person name="McCartney M.A."/>
            <person name="Auch B."/>
            <person name="Kono T."/>
            <person name="Mallez S."/>
            <person name="Zhang Y."/>
            <person name="Obille A."/>
            <person name="Becker A."/>
            <person name="Abrahante J.E."/>
            <person name="Garbe J."/>
            <person name="Badalamenti J.P."/>
            <person name="Herman A."/>
            <person name="Mangelson H."/>
            <person name="Liachko I."/>
            <person name="Sullivan S."/>
            <person name="Sone E.D."/>
            <person name="Koren S."/>
            <person name="Silverstein K.A.T."/>
            <person name="Beckman K.B."/>
            <person name="Gohl D.M."/>
        </authorList>
    </citation>
    <scope>NUCLEOTIDE SEQUENCE</scope>
    <source>
        <strain evidence="3">Duluth1</strain>
        <tissue evidence="3">Whole animal</tissue>
    </source>
</reference>
<evidence type="ECO:0000259" key="1">
    <source>
        <dbReference type="Pfam" id="PF16116"/>
    </source>
</evidence>
<feature type="domain" description="DUF4874" evidence="2">
    <location>
        <begin position="133"/>
        <end position="310"/>
    </location>
</feature>
<gene>
    <name evidence="3" type="ORF">DPMN_030768</name>
</gene>
<proteinExistence type="predicted"/>
<evidence type="ECO:0008006" key="5">
    <source>
        <dbReference type="Google" id="ProtNLM"/>
    </source>
</evidence>
<accession>A0A9D4M106</accession>
<dbReference type="Pfam" id="PF16173">
    <property type="entry name" value="DUF4874"/>
    <property type="match status" value="1"/>
</dbReference>
<dbReference type="Gene3D" id="2.60.120.260">
    <property type="entry name" value="Galactose-binding domain-like"/>
    <property type="match status" value="1"/>
</dbReference>
<dbReference type="InterPro" id="IPR032379">
    <property type="entry name" value="DUF4874"/>
</dbReference>
<evidence type="ECO:0000259" key="2">
    <source>
        <dbReference type="Pfam" id="PF16173"/>
    </source>
</evidence>